<protein>
    <submittedName>
        <fullName evidence="1">Uncharacterized protein</fullName>
    </submittedName>
</protein>
<keyword evidence="2" id="KW-1185">Reference proteome</keyword>
<comment type="caution">
    <text evidence="1">The sequence shown here is derived from an EMBL/GenBank/DDBJ whole genome shotgun (WGS) entry which is preliminary data.</text>
</comment>
<gene>
    <name evidence="1" type="ORF">JF290_10820</name>
</gene>
<accession>A0A8J7JH61</accession>
<evidence type="ECO:0000313" key="2">
    <source>
        <dbReference type="Proteomes" id="UP000619079"/>
    </source>
</evidence>
<reference evidence="1" key="1">
    <citation type="submission" date="2020-12" db="EMBL/GenBank/DDBJ databases">
        <title>Sedimentitalea sp. nov., isolated from sand in Incheon.</title>
        <authorList>
            <person name="Kim W."/>
        </authorList>
    </citation>
    <scope>NUCLEOTIDE SEQUENCE</scope>
    <source>
        <strain evidence="1">CAU 1593</strain>
    </source>
</reference>
<sequence>MTPFEIVATLSVTSLVGAGAFAAYRVQQQMTDLRPQDDMRVAELLADMPNGHNSKILLD</sequence>
<proteinExistence type="predicted"/>
<dbReference type="RefSeq" id="WP_199024886.1">
    <property type="nucleotide sequence ID" value="NZ_JAELVR010000006.1"/>
</dbReference>
<name>A0A8J7JH61_9RHOB</name>
<dbReference type="EMBL" id="JAELVR010000006">
    <property type="protein sequence ID" value="MBJ6372019.1"/>
    <property type="molecule type" value="Genomic_DNA"/>
</dbReference>
<evidence type="ECO:0000313" key="1">
    <source>
        <dbReference type="EMBL" id="MBJ6372019.1"/>
    </source>
</evidence>
<dbReference type="Proteomes" id="UP000619079">
    <property type="component" value="Unassembled WGS sequence"/>
</dbReference>
<dbReference type="AlphaFoldDB" id="A0A8J7JH61"/>
<organism evidence="1 2">
    <name type="scientific">Sedimentitalea arenosa</name>
    <dbReference type="NCBI Taxonomy" id="2798803"/>
    <lineage>
        <taxon>Bacteria</taxon>
        <taxon>Pseudomonadati</taxon>
        <taxon>Pseudomonadota</taxon>
        <taxon>Alphaproteobacteria</taxon>
        <taxon>Rhodobacterales</taxon>
        <taxon>Paracoccaceae</taxon>
        <taxon>Sedimentitalea</taxon>
    </lineage>
</organism>